<sequence>MTKHGSPDLDKRKFSKLFDAMECMVRTQHAHLDYLLQERKILQDRIALENERWVSDVKLLQGEIDQIRTELSSSEVGSVAEAA</sequence>
<dbReference type="PANTHER" id="PTHR35992:SF1">
    <property type="entry name" value="CYTOMATRIX PROTEIN-LIKE PROTEIN"/>
    <property type="match status" value="1"/>
</dbReference>
<evidence type="ECO:0000313" key="1">
    <source>
        <dbReference type="EMBL" id="CAH9136307.1"/>
    </source>
</evidence>
<protein>
    <submittedName>
        <fullName evidence="1">Uncharacterized protein</fullName>
    </submittedName>
</protein>
<dbReference type="PANTHER" id="PTHR35992">
    <property type="entry name" value="CYTOMATRIX PROTEIN-LIKE PROTEIN"/>
    <property type="match status" value="1"/>
</dbReference>
<gene>
    <name evidence="1" type="ORF">CEPIT_LOCUS35185</name>
</gene>
<organism evidence="1 2">
    <name type="scientific">Cuscuta epithymum</name>
    <dbReference type="NCBI Taxonomy" id="186058"/>
    <lineage>
        <taxon>Eukaryota</taxon>
        <taxon>Viridiplantae</taxon>
        <taxon>Streptophyta</taxon>
        <taxon>Embryophyta</taxon>
        <taxon>Tracheophyta</taxon>
        <taxon>Spermatophyta</taxon>
        <taxon>Magnoliopsida</taxon>
        <taxon>eudicotyledons</taxon>
        <taxon>Gunneridae</taxon>
        <taxon>Pentapetalae</taxon>
        <taxon>asterids</taxon>
        <taxon>lamiids</taxon>
        <taxon>Solanales</taxon>
        <taxon>Convolvulaceae</taxon>
        <taxon>Cuscuteae</taxon>
        <taxon>Cuscuta</taxon>
        <taxon>Cuscuta subgen. Cuscuta</taxon>
    </lineage>
</organism>
<dbReference type="EMBL" id="CAMAPF010000993">
    <property type="protein sequence ID" value="CAH9136307.1"/>
    <property type="molecule type" value="Genomic_DNA"/>
</dbReference>
<accession>A0AAV0FM52</accession>
<evidence type="ECO:0000313" key="2">
    <source>
        <dbReference type="Proteomes" id="UP001152523"/>
    </source>
</evidence>
<proteinExistence type="predicted"/>
<comment type="caution">
    <text evidence="1">The sequence shown here is derived from an EMBL/GenBank/DDBJ whole genome shotgun (WGS) entry which is preliminary data.</text>
</comment>
<reference evidence="1" key="1">
    <citation type="submission" date="2022-07" db="EMBL/GenBank/DDBJ databases">
        <authorList>
            <person name="Macas J."/>
            <person name="Novak P."/>
            <person name="Neumann P."/>
        </authorList>
    </citation>
    <scope>NUCLEOTIDE SEQUENCE</scope>
</reference>
<name>A0AAV0FM52_9ASTE</name>
<keyword evidence="2" id="KW-1185">Reference proteome</keyword>
<dbReference type="Proteomes" id="UP001152523">
    <property type="component" value="Unassembled WGS sequence"/>
</dbReference>
<dbReference type="AlphaFoldDB" id="A0AAV0FM52"/>